<gene>
    <name evidence="1" type="ORF">DHETER_LOCUS383</name>
</gene>
<dbReference type="Proteomes" id="UP000789702">
    <property type="component" value="Unassembled WGS sequence"/>
</dbReference>
<keyword evidence="2" id="KW-1185">Reference proteome</keyword>
<evidence type="ECO:0000313" key="2">
    <source>
        <dbReference type="Proteomes" id="UP000789702"/>
    </source>
</evidence>
<name>A0ACA9JZ30_9GLOM</name>
<reference evidence="1" key="1">
    <citation type="submission" date="2021-06" db="EMBL/GenBank/DDBJ databases">
        <authorList>
            <person name="Kallberg Y."/>
            <person name="Tangrot J."/>
            <person name="Rosling A."/>
        </authorList>
    </citation>
    <scope>NUCLEOTIDE SEQUENCE</scope>
    <source>
        <strain evidence="1">IL203A</strain>
    </source>
</reference>
<accession>A0ACA9JZ30</accession>
<comment type="caution">
    <text evidence="1">The sequence shown here is derived from an EMBL/GenBank/DDBJ whole genome shotgun (WGS) entry which is preliminary data.</text>
</comment>
<organism evidence="1 2">
    <name type="scientific">Dentiscutata heterogama</name>
    <dbReference type="NCBI Taxonomy" id="1316150"/>
    <lineage>
        <taxon>Eukaryota</taxon>
        <taxon>Fungi</taxon>
        <taxon>Fungi incertae sedis</taxon>
        <taxon>Mucoromycota</taxon>
        <taxon>Glomeromycotina</taxon>
        <taxon>Glomeromycetes</taxon>
        <taxon>Diversisporales</taxon>
        <taxon>Gigasporaceae</taxon>
        <taxon>Dentiscutata</taxon>
    </lineage>
</organism>
<evidence type="ECO:0000313" key="1">
    <source>
        <dbReference type="EMBL" id="CAG8442931.1"/>
    </source>
</evidence>
<protein>
    <submittedName>
        <fullName evidence="1">14593_t:CDS:1</fullName>
    </submittedName>
</protein>
<dbReference type="EMBL" id="CAJVPU010000178">
    <property type="protein sequence ID" value="CAG8442931.1"/>
    <property type="molecule type" value="Genomic_DNA"/>
</dbReference>
<sequence length="115" mass="13720">MAQENDSQDDFQENDSQGDFQENDSQAFCSLIEEDKEFENEINITDFILEKPKLSESLENKFSLYFVNFTEMSFFIWVMKHSITTMAYQELVKIILHDQFVSSEMPQNIYTLRQY</sequence>
<proteinExistence type="predicted"/>